<feature type="binding site" evidence="3">
    <location>
        <position position="144"/>
    </location>
    <ligand>
        <name>a divalent metal cation</name>
        <dbReference type="ChEBI" id="CHEBI:60240"/>
    </ligand>
</feature>
<dbReference type="OrthoDB" id="341532at2157"/>
<dbReference type="InterPro" id="IPR011042">
    <property type="entry name" value="6-blade_b-propeller_TolB-like"/>
</dbReference>
<dbReference type="Pfam" id="PF08450">
    <property type="entry name" value="SGL"/>
    <property type="match status" value="1"/>
</dbReference>
<keyword evidence="3" id="KW-0862">Zinc</keyword>
<feature type="binding site" evidence="3">
    <location>
        <position position="16"/>
    </location>
    <ligand>
        <name>a divalent metal cation</name>
        <dbReference type="ChEBI" id="CHEBI:60240"/>
    </ligand>
</feature>
<dbReference type="RefSeq" id="WP_092906993.1">
    <property type="nucleotide sequence ID" value="NZ_FOZS01000004.1"/>
</dbReference>
<dbReference type="InterPro" id="IPR013658">
    <property type="entry name" value="SGL"/>
</dbReference>
<dbReference type="EMBL" id="FOZS01000004">
    <property type="protein sequence ID" value="SFT00267.1"/>
    <property type="molecule type" value="Genomic_DNA"/>
</dbReference>
<reference evidence="6" key="1">
    <citation type="submission" date="2016-10" db="EMBL/GenBank/DDBJ databases">
        <authorList>
            <person name="Varghese N."/>
            <person name="Submissions S."/>
        </authorList>
    </citation>
    <scope>NUCLEOTIDE SEQUENCE [LARGE SCALE GENOMIC DNA]</scope>
    <source>
        <strain evidence="6">DSM 22427</strain>
    </source>
</reference>
<organism evidence="5 6">
    <name type="scientific">Halostagnicola kamekurae</name>
    <dbReference type="NCBI Taxonomy" id="619731"/>
    <lineage>
        <taxon>Archaea</taxon>
        <taxon>Methanobacteriati</taxon>
        <taxon>Methanobacteriota</taxon>
        <taxon>Stenosarchaea group</taxon>
        <taxon>Halobacteria</taxon>
        <taxon>Halobacteriales</taxon>
        <taxon>Natrialbaceae</taxon>
        <taxon>Halostagnicola</taxon>
    </lineage>
</organism>
<evidence type="ECO:0000313" key="5">
    <source>
        <dbReference type="EMBL" id="SFT00267.1"/>
    </source>
</evidence>
<dbReference type="GO" id="GO:0004341">
    <property type="term" value="F:gluconolactonase activity"/>
    <property type="evidence" value="ECO:0007669"/>
    <property type="project" value="TreeGrafter"/>
</dbReference>
<feature type="binding site" evidence="3">
    <location>
        <position position="98"/>
    </location>
    <ligand>
        <name>substrate</name>
    </ligand>
</feature>
<evidence type="ECO:0000256" key="1">
    <source>
        <dbReference type="ARBA" id="ARBA00008853"/>
    </source>
</evidence>
<dbReference type="PRINTS" id="PR01790">
    <property type="entry name" value="SMP30FAMILY"/>
</dbReference>
<dbReference type="SUPFAM" id="SSF63829">
    <property type="entry name" value="Calcium-dependent phosphotriesterase"/>
    <property type="match status" value="1"/>
</dbReference>
<dbReference type="PANTHER" id="PTHR10907">
    <property type="entry name" value="REGUCALCIN"/>
    <property type="match status" value="1"/>
</dbReference>
<accession>A0A1I6UG51</accession>
<comment type="cofactor">
    <cofactor evidence="3">
        <name>Zn(2+)</name>
        <dbReference type="ChEBI" id="CHEBI:29105"/>
    </cofactor>
    <text evidence="3">Binds 1 divalent metal cation per subunit.</text>
</comment>
<comment type="similarity">
    <text evidence="1">Belongs to the SMP-30/CGR1 family.</text>
</comment>
<protein>
    <submittedName>
        <fullName evidence="5">D-xylonolactonase</fullName>
    </submittedName>
</protein>
<name>A0A1I6UG51_9EURY</name>
<evidence type="ECO:0000256" key="2">
    <source>
        <dbReference type="PIRSR" id="PIRSR605511-1"/>
    </source>
</evidence>
<dbReference type="Gene3D" id="2.120.10.30">
    <property type="entry name" value="TolB, C-terminal domain"/>
    <property type="match status" value="1"/>
</dbReference>
<gene>
    <name evidence="5" type="ORF">SAMN04488556_3828</name>
</gene>
<feature type="domain" description="SMP-30/Gluconolactonase/LRE-like region" evidence="4">
    <location>
        <begin position="15"/>
        <end position="252"/>
    </location>
</feature>
<proteinExistence type="inferred from homology"/>
<dbReference type="PANTHER" id="PTHR10907:SF47">
    <property type="entry name" value="REGUCALCIN"/>
    <property type="match status" value="1"/>
</dbReference>
<keyword evidence="6" id="KW-1185">Reference proteome</keyword>
<feature type="binding site" evidence="3">
    <location>
        <position position="194"/>
    </location>
    <ligand>
        <name>a divalent metal cation</name>
        <dbReference type="ChEBI" id="CHEBI:60240"/>
    </ligand>
</feature>
<feature type="active site" description="Proton donor/acceptor" evidence="2">
    <location>
        <position position="194"/>
    </location>
</feature>
<dbReference type="GO" id="GO:0019853">
    <property type="term" value="P:L-ascorbic acid biosynthetic process"/>
    <property type="evidence" value="ECO:0007669"/>
    <property type="project" value="TreeGrafter"/>
</dbReference>
<feature type="binding site" evidence="3">
    <location>
        <position position="100"/>
    </location>
    <ligand>
        <name>substrate</name>
    </ligand>
</feature>
<dbReference type="AlphaFoldDB" id="A0A1I6UG51"/>
<keyword evidence="3" id="KW-0479">Metal-binding</keyword>
<dbReference type="InterPro" id="IPR005511">
    <property type="entry name" value="SMP-30"/>
</dbReference>
<sequence>MQALERIVDPCAGTGEGPLWHPGEAALFWVDIPVGVLYRYDPETGENAVAYETDDSPLGGFTIEDDGCLLLFEHGVVRRLQPGSVDADPVVRVDSSTRFNDVIADPEGRVFCGTMPGENALGDLYRIDPDGTVQVVLENVDIPNGMGFTTDEETFYFTESEANRIYAFDYDRTTGEISAQRTFVETPPDDGVPDGMTVDENGHIWSARWNGGRILRYDSTGAVRAEYELPARKVSSVTFGGSKYADLYVTTALDGGTRDAEGDGAGVLFRVPGSEIDAAGVPEFRSRIGIE</sequence>
<evidence type="ECO:0000256" key="3">
    <source>
        <dbReference type="PIRSR" id="PIRSR605511-2"/>
    </source>
</evidence>
<evidence type="ECO:0000313" key="6">
    <source>
        <dbReference type="Proteomes" id="UP000199199"/>
    </source>
</evidence>
<evidence type="ECO:0000259" key="4">
    <source>
        <dbReference type="Pfam" id="PF08450"/>
    </source>
</evidence>
<dbReference type="Proteomes" id="UP000199199">
    <property type="component" value="Unassembled WGS sequence"/>
</dbReference>
<dbReference type="GO" id="GO:0005509">
    <property type="term" value="F:calcium ion binding"/>
    <property type="evidence" value="ECO:0007669"/>
    <property type="project" value="TreeGrafter"/>
</dbReference>
<feature type="binding site" evidence="3">
    <location>
        <position position="118"/>
    </location>
    <ligand>
        <name>substrate</name>
    </ligand>
</feature>